<protein>
    <submittedName>
        <fullName evidence="2">DUF5615 family PIN-like protein</fullName>
    </submittedName>
</protein>
<gene>
    <name evidence="2" type="ORF">AAGV28_13670</name>
</gene>
<sequence>MKLLLDENLSWRMIKKLTPFFAEVVHASELEIIQPANDISIWNYAKKNGFTIISKDDDFEKIVLLRKAPPKLIYLKTYNLDTKKLVDLITEKKDKIIEFINSDENDIFEIYSNLG</sequence>
<feature type="domain" description="DUF5615" evidence="1">
    <location>
        <begin position="1"/>
        <end position="104"/>
    </location>
</feature>
<proteinExistence type="predicted"/>
<name>A0ABV4THQ2_9FLAO</name>
<comment type="caution">
    <text evidence="2">The sequence shown here is derived from an EMBL/GenBank/DDBJ whole genome shotgun (WGS) entry which is preliminary data.</text>
</comment>
<evidence type="ECO:0000313" key="2">
    <source>
        <dbReference type="EMBL" id="MFA9192422.1"/>
    </source>
</evidence>
<dbReference type="EMBL" id="JBCFQL010000015">
    <property type="protein sequence ID" value="MFA9192422.1"/>
    <property type="molecule type" value="Genomic_DNA"/>
</dbReference>
<dbReference type="Proteomes" id="UP001574169">
    <property type="component" value="Unassembled WGS sequence"/>
</dbReference>
<organism evidence="2 3">
    <name type="scientific">Flavobacterium zubiriense</name>
    <dbReference type="NCBI Taxonomy" id="3138075"/>
    <lineage>
        <taxon>Bacteria</taxon>
        <taxon>Pseudomonadati</taxon>
        <taxon>Bacteroidota</taxon>
        <taxon>Flavobacteriia</taxon>
        <taxon>Flavobacteriales</taxon>
        <taxon>Flavobacteriaceae</taxon>
        <taxon>Flavobacterium</taxon>
    </lineage>
</organism>
<dbReference type="RefSeq" id="WP_373407317.1">
    <property type="nucleotide sequence ID" value="NZ_JBCFQL010000015.1"/>
</dbReference>
<dbReference type="InterPro" id="IPR041049">
    <property type="entry name" value="DUF5615"/>
</dbReference>
<reference evidence="2 3" key="1">
    <citation type="submission" date="2024-04" db="EMBL/GenBank/DDBJ databases">
        <title>New Clade of Flavobacterium.</title>
        <authorList>
            <person name="Matos L."/>
            <person name="Proenca D.N."/>
            <person name="Fransisco R.M."/>
            <person name="Chung A.P."/>
            <person name="Maccario L."/>
            <person name="Sorensen S.J."/>
            <person name="Morais P.V."/>
        </authorList>
    </citation>
    <scope>NUCLEOTIDE SEQUENCE [LARGE SCALE GENOMIC DNA]</scope>
    <source>
        <strain evidence="2 3">FZUC8N2.13</strain>
    </source>
</reference>
<evidence type="ECO:0000313" key="3">
    <source>
        <dbReference type="Proteomes" id="UP001574169"/>
    </source>
</evidence>
<dbReference type="Pfam" id="PF18480">
    <property type="entry name" value="DUF5615"/>
    <property type="match status" value="1"/>
</dbReference>
<evidence type="ECO:0000259" key="1">
    <source>
        <dbReference type="Pfam" id="PF18480"/>
    </source>
</evidence>
<accession>A0ABV4THQ2</accession>
<keyword evidence="3" id="KW-1185">Reference proteome</keyword>